<dbReference type="RefSeq" id="WP_013003644.1">
    <property type="nucleotide sequence ID" value="NC_013929.1"/>
</dbReference>
<feature type="compositionally biased region" description="Polar residues" evidence="1">
    <location>
        <begin position="42"/>
        <end position="59"/>
    </location>
</feature>
<sequence>MRRLTTTVLATLIVGGLALGATGCDDDTTSSRSKESKARNGNYDQLVSRQPAHTGSYSPTRETKNFWIDTWMKSPNKLSYVYIQNANGDYGYFILKGLPVTYCVSLLPPEVKADLDLGGNDGEQFVQGPSMDGTYSSGSNCNAYYGKDATTGAYVEFSVGQNQSYFLYDRPLDLPQFEGAKPMGPSRIEDVKDSKS</sequence>
<organism evidence="3 4">
    <name type="scientific">Streptomyces scabiei (strain 87.22)</name>
    <dbReference type="NCBI Taxonomy" id="680198"/>
    <lineage>
        <taxon>Bacteria</taxon>
        <taxon>Bacillati</taxon>
        <taxon>Actinomycetota</taxon>
        <taxon>Actinomycetes</taxon>
        <taxon>Kitasatosporales</taxon>
        <taxon>Streptomycetaceae</taxon>
        <taxon>Streptomyces</taxon>
    </lineage>
</organism>
<dbReference type="eggNOG" id="ENOG5031G0F">
    <property type="taxonomic scope" value="Bacteria"/>
</dbReference>
<evidence type="ECO:0000256" key="1">
    <source>
        <dbReference type="SAM" id="MobiDB-lite"/>
    </source>
</evidence>
<evidence type="ECO:0000313" key="4">
    <source>
        <dbReference type="Proteomes" id="UP000001444"/>
    </source>
</evidence>
<dbReference type="HOGENOM" id="CLU_1446942_0_0_11"/>
<dbReference type="EMBL" id="FN554889">
    <property type="protein sequence ID" value="CBG73083.1"/>
    <property type="molecule type" value="Genomic_DNA"/>
</dbReference>
<feature type="signal peptide" evidence="2">
    <location>
        <begin position="1"/>
        <end position="20"/>
    </location>
</feature>
<evidence type="ECO:0000313" key="3">
    <source>
        <dbReference type="EMBL" id="CBG73083.1"/>
    </source>
</evidence>
<gene>
    <name evidence="3" type="ordered locus">SCAB_60641</name>
</gene>
<dbReference type="AlphaFoldDB" id="C9Z8Z4"/>
<keyword evidence="4" id="KW-1185">Reference proteome</keyword>
<feature type="chain" id="PRO_5003004412" evidence="2">
    <location>
        <begin position="21"/>
        <end position="196"/>
    </location>
</feature>
<proteinExistence type="predicted"/>
<reference evidence="3 4" key="1">
    <citation type="journal article" date="2010" name="Mol. Plant Microbe Interact.">
        <title>Streptomyces scabies 87-22 contains a coronafacic acid-like biosynthetic cluster that contributes to plant-microbe interactions.</title>
        <authorList>
            <person name="Bignell D.R."/>
            <person name="Seipke R.F."/>
            <person name="Huguet-Tapia J.C."/>
            <person name="Chambers A.H."/>
            <person name="Parry R.J."/>
            <person name="Loria R."/>
        </authorList>
    </citation>
    <scope>NUCLEOTIDE SEQUENCE [LARGE SCALE GENOMIC DNA]</scope>
    <source>
        <strain evidence="3 4">87.22</strain>
    </source>
</reference>
<dbReference type="PROSITE" id="PS51257">
    <property type="entry name" value="PROKAR_LIPOPROTEIN"/>
    <property type="match status" value="1"/>
</dbReference>
<name>C9Z8Z4_STRSW</name>
<feature type="region of interest" description="Disordered" evidence="1">
    <location>
        <begin position="24"/>
        <end position="59"/>
    </location>
</feature>
<accession>C9Z8Z4</accession>
<dbReference type="GeneID" id="24312337"/>
<evidence type="ECO:0000256" key="2">
    <source>
        <dbReference type="SAM" id="SignalP"/>
    </source>
</evidence>
<dbReference type="STRING" id="680198.SCAB_60641"/>
<dbReference type="KEGG" id="scb:SCAB_60641"/>
<keyword evidence="2" id="KW-0732">Signal</keyword>
<protein>
    <submittedName>
        <fullName evidence="3">Putative secreted phage-encoded protein</fullName>
    </submittedName>
</protein>
<dbReference type="Proteomes" id="UP000001444">
    <property type="component" value="Chromosome"/>
</dbReference>